<dbReference type="Proteomes" id="UP000887580">
    <property type="component" value="Unplaced"/>
</dbReference>
<accession>A0AC35EZB6</accession>
<protein>
    <submittedName>
        <fullName evidence="2">Uncharacterized protein</fullName>
    </submittedName>
</protein>
<dbReference type="WBParaSite" id="PS1159_v2.g12151.t1">
    <property type="protein sequence ID" value="PS1159_v2.g12151.t1"/>
    <property type="gene ID" value="PS1159_v2.g12151"/>
</dbReference>
<proteinExistence type="predicted"/>
<sequence>MWLVVFCFVFPAALFSVCGLLAWYRMWNLQKRREAKLFQQLEAQTKQRYEKHMQCAHPTIIIGRREEIIEENPENF</sequence>
<reference evidence="2" key="1">
    <citation type="submission" date="2022-11" db="UniProtKB">
        <authorList>
            <consortium name="WormBaseParasite"/>
        </authorList>
    </citation>
    <scope>IDENTIFICATION</scope>
</reference>
<evidence type="ECO:0000313" key="1">
    <source>
        <dbReference type="Proteomes" id="UP000887580"/>
    </source>
</evidence>
<evidence type="ECO:0000313" key="2">
    <source>
        <dbReference type="WBParaSite" id="PS1159_v2.g12151.t1"/>
    </source>
</evidence>
<name>A0AC35EZB6_9BILA</name>
<organism evidence="1 2">
    <name type="scientific">Panagrolaimus sp. PS1159</name>
    <dbReference type="NCBI Taxonomy" id="55785"/>
    <lineage>
        <taxon>Eukaryota</taxon>
        <taxon>Metazoa</taxon>
        <taxon>Ecdysozoa</taxon>
        <taxon>Nematoda</taxon>
        <taxon>Chromadorea</taxon>
        <taxon>Rhabditida</taxon>
        <taxon>Tylenchina</taxon>
        <taxon>Panagrolaimomorpha</taxon>
        <taxon>Panagrolaimoidea</taxon>
        <taxon>Panagrolaimidae</taxon>
        <taxon>Panagrolaimus</taxon>
    </lineage>
</organism>